<feature type="transmembrane region" description="Helical" evidence="2">
    <location>
        <begin position="232"/>
        <end position="252"/>
    </location>
</feature>
<accession>A0ABN2UR88</accession>
<evidence type="ECO:0000313" key="3">
    <source>
        <dbReference type="EMBL" id="GAA2041471.1"/>
    </source>
</evidence>
<dbReference type="Proteomes" id="UP001501196">
    <property type="component" value="Unassembled WGS sequence"/>
</dbReference>
<comment type="caution">
    <text evidence="3">The sequence shown here is derived from an EMBL/GenBank/DDBJ whole genome shotgun (WGS) entry which is preliminary data.</text>
</comment>
<feature type="region of interest" description="Disordered" evidence="1">
    <location>
        <begin position="1"/>
        <end position="38"/>
    </location>
</feature>
<dbReference type="InterPro" id="IPR018750">
    <property type="entry name" value="DUF2306_membrane"/>
</dbReference>
<feature type="transmembrane region" description="Helical" evidence="2">
    <location>
        <begin position="85"/>
        <end position="107"/>
    </location>
</feature>
<gene>
    <name evidence="3" type="ORF">GCM10009819_29190</name>
</gene>
<name>A0ABN2UR88_9MICO</name>
<dbReference type="EMBL" id="BAAAPW010000005">
    <property type="protein sequence ID" value="GAA2041471.1"/>
    <property type="molecule type" value="Genomic_DNA"/>
</dbReference>
<keyword evidence="2" id="KW-0472">Membrane</keyword>
<reference evidence="3 4" key="1">
    <citation type="journal article" date="2019" name="Int. J. Syst. Evol. Microbiol.">
        <title>The Global Catalogue of Microorganisms (GCM) 10K type strain sequencing project: providing services to taxonomists for standard genome sequencing and annotation.</title>
        <authorList>
            <consortium name="The Broad Institute Genomics Platform"/>
            <consortium name="The Broad Institute Genome Sequencing Center for Infectious Disease"/>
            <person name="Wu L."/>
            <person name="Ma J."/>
        </authorList>
    </citation>
    <scope>NUCLEOTIDE SEQUENCE [LARGE SCALE GENOMIC DNA]</scope>
    <source>
        <strain evidence="3 4">JCM 15672</strain>
    </source>
</reference>
<feature type="transmembrane region" description="Helical" evidence="2">
    <location>
        <begin position="127"/>
        <end position="147"/>
    </location>
</feature>
<feature type="transmembrane region" description="Helical" evidence="2">
    <location>
        <begin position="45"/>
        <end position="65"/>
    </location>
</feature>
<proteinExistence type="predicted"/>
<keyword evidence="4" id="KW-1185">Reference proteome</keyword>
<feature type="transmembrane region" description="Helical" evidence="2">
    <location>
        <begin position="153"/>
        <end position="172"/>
    </location>
</feature>
<protein>
    <submittedName>
        <fullName evidence="3">DUF2306 domain-containing protein</fullName>
    </submittedName>
</protein>
<keyword evidence="2" id="KW-0812">Transmembrane</keyword>
<organism evidence="3 4">
    <name type="scientific">Agromyces tropicus</name>
    <dbReference type="NCBI Taxonomy" id="555371"/>
    <lineage>
        <taxon>Bacteria</taxon>
        <taxon>Bacillati</taxon>
        <taxon>Actinomycetota</taxon>
        <taxon>Actinomycetes</taxon>
        <taxon>Micrococcales</taxon>
        <taxon>Microbacteriaceae</taxon>
        <taxon>Agromyces</taxon>
    </lineage>
</organism>
<dbReference type="Pfam" id="PF10067">
    <property type="entry name" value="DUF2306"/>
    <property type="match status" value="1"/>
</dbReference>
<feature type="compositionally biased region" description="Low complexity" evidence="1">
    <location>
        <begin position="15"/>
        <end position="26"/>
    </location>
</feature>
<feature type="transmembrane region" description="Helical" evidence="2">
    <location>
        <begin position="193"/>
        <end position="212"/>
    </location>
</feature>
<evidence type="ECO:0000256" key="1">
    <source>
        <dbReference type="SAM" id="MobiDB-lite"/>
    </source>
</evidence>
<evidence type="ECO:0000256" key="2">
    <source>
        <dbReference type="SAM" id="Phobius"/>
    </source>
</evidence>
<evidence type="ECO:0000313" key="4">
    <source>
        <dbReference type="Proteomes" id="UP001501196"/>
    </source>
</evidence>
<sequence length="267" mass="28680">MPAAGGRRYRRRMTTTETTRPAAAPTPERRPTPARPPRRIGARVGWTWVLLSSVGIAAFAVVPYLTSSLPVLAASGGGGLAEHYAAQPTAVLVAFYVHVVAGGLALVTGPLQFWRGLRDRAPRVHRWIGRVSLIAIGLAGVAGLVLAPVSAAGLVGTFGFGALAALWLLTAWRGYRAIRHGDVPAHRAWMMRAFALTYAAVTLRLWLPLLMFAQVPFAGPAGFDADAAFANAYAAVPFLCWLPNLLVAEWLIRRRGLPSYRLAQGTR</sequence>
<keyword evidence="2" id="KW-1133">Transmembrane helix</keyword>